<dbReference type="STRING" id="304371.MCP_0770"/>
<sequence length="338" mass="40035">MDIELVDDHSLWDRFIDESPYGTLFHKWDFLKTIEKYSGYRLYPYAIYTGNMLISLFPIFIKSYMGFKFVFSPPPGSGVPFMGFALAPSYTDLKQSKKEHTLTTIMDCFNDEISTISPNYVSISMPPRYIDIRPFKWSGYDAEIEYNYIIGLDRPVETIWDGVSKVCRKNIKDFENRSVSVEESKDVYTFYDMVKKRYAQQGLKYTTYSAEYLEELIRAFPNNLKLYYIYLDSEISGAYLTYQYKDRFMLWVGGVNMLTHLPVNEYMQWELIKKAKENNFKEFMNQGANIKRLCQFKSKFNPSLDTCFFIHKKDNIGRLAEWTYATKKMLIKPHNMDY</sequence>
<evidence type="ECO:0000313" key="3">
    <source>
        <dbReference type="EMBL" id="BAI60842.1"/>
    </source>
</evidence>
<dbReference type="InParanoid" id="D1YWM0"/>
<dbReference type="OrthoDB" id="140543at2157"/>
<proteinExistence type="predicted"/>
<dbReference type="Proteomes" id="UP000001882">
    <property type="component" value="Chromosome"/>
</dbReference>
<name>D1YWM0_METPS</name>
<dbReference type="Gene3D" id="3.40.630.30">
    <property type="match status" value="1"/>
</dbReference>
<dbReference type="InterPro" id="IPR050644">
    <property type="entry name" value="PG_Glycine_Bridge_Synth"/>
</dbReference>
<keyword evidence="1" id="KW-0472">Membrane</keyword>
<gene>
    <name evidence="3" type="ordered locus">MCP_0770</name>
</gene>
<feature type="domain" description="BioF2-like acetyltransferase" evidence="2">
    <location>
        <begin position="167"/>
        <end position="283"/>
    </location>
</feature>
<accession>D1YWM0</accession>
<protein>
    <recommendedName>
        <fullName evidence="2">BioF2-like acetyltransferase domain-containing protein</fullName>
    </recommendedName>
</protein>
<dbReference type="AlphaFoldDB" id="D1YWM0"/>
<evidence type="ECO:0000313" key="4">
    <source>
        <dbReference type="Proteomes" id="UP000001882"/>
    </source>
</evidence>
<evidence type="ECO:0000256" key="1">
    <source>
        <dbReference type="SAM" id="Phobius"/>
    </source>
</evidence>
<dbReference type="InterPro" id="IPR016181">
    <property type="entry name" value="Acyl_CoA_acyltransferase"/>
</dbReference>
<evidence type="ECO:0000259" key="2">
    <source>
        <dbReference type="Pfam" id="PF13480"/>
    </source>
</evidence>
<organism evidence="3 4">
    <name type="scientific">Methanocella paludicola (strain DSM 17711 / JCM 13418 / NBRC 101707 / SANAE)</name>
    <dbReference type="NCBI Taxonomy" id="304371"/>
    <lineage>
        <taxon>Archaea</taxon>
        <taxon>Methanobacteriati</taxon>
        <taxon>Methanobacteriota</taxon>
        <taxon>Stenosarchaea group</taxon>
        <taxon>Methanomicrobia</taxon>
        <taxon>Methanocellales</taxon>
        <taxon>Methanocellaceae</taxon>
        <taxon>Methanocella</taxon>
    </lineage>
</organism>
<dbReference type="SUPFAM" id="SSF55729">
    <property type="entry name" value="Acyl-CoA N-acyltransferases (Nat)"/>
    <property type="match status" value="1"/>
</dbReference>
<dbReference type="PANTHER" id="PTHR36174">
    <property type="entry name" value="LIPID II:GLYCINE GLYCYLTRANSFERASE"/>
    <property type="match status" value="1"/>
</dbReference>
<dbReference type="GeneID" id="8680808"/>
<dbReference type="RefSeq" id="WP_012899522.1">
    <property type="nucleotide sequence ID" value="NC_013665.1"/>
</dbReference>
<dbReference type="Pfam" id="PF13480">
    <property type="entry name" value="Acetyltransf_6"/>
    <property type="match status" value="1"/>
</dbReference>
<keyword evidence="1" id="KW-0812">Transmembrane</keyword>
<feature type="transmembrane region" description="Helical" evidence="1">
    <location>
        <begin position="42"/>
        <end position="61"/>
    </location>
</feature>
<reference evidence="4" key="3">
    <citation type="journal article" date="2011" name="PLoS ONE">
        <title>Genome sequence of a mesophilic hydrogenotrophic methanogen Methanocella paludicola, the first cultivated representative of the order Methanocellales.</title>
        <authorList>
            <person name="Sakai S."/>
            <person name="Takaki Y."/>
            <person name="Shimamura S."/>
            <person name="Sekine M."/>
            <person name="Tajima T."/>
            <person name="Kosugi H."/>
            <person name="Ichikawa N."/>
            <person name="Tasumi E."/>
            <person name="Hiraki A.T."/>
            <person name="Shimizu A."/>
            <person name="Kato Y."/>
            <person name="Nishiko R."/>
            <person name="Mori K."/>
            <person name="Fujita N."/>
            <person name="Imachi H."/>
            <person name="Takai K."/>
        </authorList>
    </citation>
    <scope>NUCLEOTIDE SEQUENCE [LARGE SCALE GENOMIC DNA]</scope>
    <source>
        <strain evidence="4">DSM 17711 / JCM 13418 / NBRC 101707 / SANAE</strain>
    </source>
</reference>
<dbReference type="InterPro" id="IPR038740">
    <property type="entry name" value="BioF2-like_GNAT_dom"/>
</dbReference>
<keyword evidence="1" id="KW-1133">Transmembrane helix</keyword>
<keyword evidence="4" id="KW-1185">Reference proteome</keyword>
<reference evidence="3 4" key="1">
    <citation type="journal article" date="2007" name="Appl. Environ. Microbiol.">
        <title>Isolation of key methanogens for global methane emission from rice paddy fields: a novel isolate affiliated with the clone cluster rice cluster I.</title>
        <authorList>
            <person name="Sakai S."/>
            <person name="Imachi H."/>
            <person name="Sekiguchi Y."/>
            <person name="Ohashi A."/>
            <person name="Harada H."/>
            <person name="Kamagata Y."/>
        </authorList>
    </citation>
    <scope>NUCLEOTIDE SEQUENCE [LARGE SCALE GENOMIC DNA]</scope>
    <source>
        <strain evidence="4">DSM 17711 / JCM 13418 / NBRC 101707 / SANAE</strain>
    </source>
</reference>
<reference evidence="3 4" key="2">
    <citation type="journal article" date="2008" name="Int. J. Syst. Evol. Microbiol.">
        <title>Methanocella paludicola gen. nov., sp. nov., a methane-producing archaeon, the first isolate of the lineage 'Rice Cluster I', and proposal of the new archaeal order Methanocellales ord. nov.</title>
        <authorList>
            <person name="Sakai S."/>
            <person name="Imachi H."/>
            <person name="Hanada S."/>
            <person name="Ohashi A."/>
            <person name="Harada H."/>
            <person name="Kamagata Y."/>
        </authorList>
    </citation>
    <scope>NUCLEOTIDE SEQUENCE [LARGE SCALE GENOMIC DNA]</scope>
    <source>
        <strain evidence="4">DSM 17711 / JCM 13418 / NBRC 101707 / SANAE</strain>
    </source>
</reference>
<dbReference type="PANTHER" id="PTHR36174:SF1">
    <property type="entry name" value="LIPID II:GLYCINE GLYCYLTRANSFERASE"/>
    <property type="match status" value="1"/>
</dbReference>
<dbReference type="KEGG" id="mpd:MCP_0770"/>
<dbReference type="EMBL" id="AP011532">
    <property type="protein sequence ID" value="BAI60842.1"/>
    <property type="molecule type" value="Genomic_DNA"/>
</dbReference>
<dbReference type="eggNOG" id="arCOG03320">
    <property type="taxonomic scope" value="Archaea"/>
</dbReference>